<comment type="caution">
    <text evidence="3">The sequence shown here is derived from an EMBL/GenBank/DDBJ whole genome shotgun (WGS) entry which is preliminary data.</text>
</comment>
<name>A0ABR8WFK5_9BACL</name>
<dbReference type="PANTHER" id="PTHR35788:SF1">
    <property type="entry name" value="EXPORTED PROTEIN"/>
    <property type="match status" value="1"/>
</dbReference>
<feature type="signal peptide" evidence="2">
    <location>
        <begin position="1"/>
        <end position="26"/>
    </location>
</feature>
<feature type="chain" id="PRO_5047249367" evidence="2">
    <location>
        <begin position="27"/>
        <end position="471"/>
    </location>
</feature>
<dbReference type="InterPro" id="IPR007391">
    <property type="entry name" value="Vancomycin_resist_VanW"/>
</dbReference>
<feature type="compositionally biased region" description="Basic and acidic residues" evidence="1">
    <location>
        <begin position="435"/>
        <end position="457"/>
    </location>
</feature>
<sequence>MNNKVFGMTFAAIMGSALLFFGVANAGAAVVDKWIFPTEKFGDHTYIGTTNVSNMDVASAMAQFSGTAESFRASSELLVTYQDATAKYPLNNANILLEETAARAQTGVQNTFVFDLQEQTTKKFLVANFQAAEFSNIEVERITMKLEQALESGLAQTHVTISDDSLAVDRETVSEVVFPQGSTGEGAAAVISAIDEIQIAPGAKFSFLEFLGQLPPTGATDKELTKIASAIYAAVLETNFTVDERSIGTSIPKNIPVGQEAAINRSLGVDLVFTNPNASSFTLNTELTGDSLIASLSGFPLVYDYALQTSGKETVEPRLIKQYSAFVTAGKAVDEEGSEGIRIHVNRSVISDGNELELESISTDFYPPVNRVEIYPLETEPVSVESVPGTNGSETPDGETEEGLTEGGQVPADSSGEGAGDQPAGDGSSTGNSENKQDPEGNEKHTENPGTDGDAKSSEPVYDKGGNLVNP</sequence>
<organism evidence="3 4">
    <name type="scientific">Planococcus wigleyi</name>
    <dbReference type="NCBI Taxonomy" id="2762216"/>
    <lineage>
        <taxon>Bacteria</taxon>
        <taxon>Bacillati</taxon>
        <taxon>Bacillota</taxon>
        <taxon>Bacilli</taxon>
        <taxon>Bacillales</taxon>
        <taxon>Caryophanaceae</taxon>
        <taxon>Planococcus</taxon>
    </lineage>
</organism>
<evidence type="ECO:0000256" key="1">
    <source>
        <dbReference type="SAM" id="MobiDB-lite"/>
    </source>
</evidence>
<dbReference type="RefSeq" id="WP_191715974.1">
    <property type="nucleotide sequence ID" value="NZ_JACSPU010000004.1"/>
</dbReference>
<dbReference type="PANTHER" id="PTHR35788">
    <property type="entry name" value="EXPORTED PROTEIN-RELATED"/>
    <property type="match status" value="1"/>
</dbReference>
<keyword evidence="2" id="KW-0732">Signal</keyword>
<dbReference type="Proteomes" id="UP000658980">
    <property type="component" value="Unassembled WGS sequence"/>
</dbReference>
<dbReference type="EMBL" id="JACSPU010000004">
    <property type="protein sequence ID" value="MBD8015824.1"/>
    <property type="molecule type" value="Genomic_DNA"/>
</dbReference>
<proteinExistence type="predicted"/>
<gene>
    <name evidence="3" type="ORF">H9630_13425</name>
</gene>
<evidence type="ECO:0000313" key="3">
    <source>
        <dbReference type="EMBL" id="MBD8015824.1"/>
    </source>
</evidence>
<reference evidence="3 4" key="1">
    <citation type="submission" date="2020-08" db="EMBL/GenBank/DDBJ databases">
        <title>A Genomic Blueprint of the Chicken Gut Microbiome.</title>
        <authorList>
            <person name="Gilroy R."/>
            <person name="Ravi A."/>
            <person name="Getino M."/>
            <person name="Pursley I."/>
            <person name="Horton D.L."/>
            <person name="Alikhan N.-F."/>
            <person name="Baker D."/>
            <person name="Gharbi K."/>
            <person name="Hall N."/>
            <person name="Watson M."/>
            <person name="Adriaenssens E.M."/>
            <person name="Foster-Nyarko E."/>
            <person name="Jarju S."/>
            <person name="Secka A."/>
            <person name="Antonio M."/>
            <person name="Oren A."/>
            <person name="Chaudhuri R."/>
            <person name="La Ragione R.M."/>
            <person name="Hildebrand F."/>
            <person name="Pallen M.J."/>
        </authorList>
    </citation>
    <scope>NUCLEOTIDE SEQUENCE [LARGE SCALE GENOMIC DNA]</scope>
    <source>
        <strain evidence="3 4">Sa1BUA13</strain>
    </source>
</reference>
<evidence type="ECO:0000313" key="4">
    <source>
        <dbReference type="Proteomes" id="UP000658980"/>
    </source>
</evidence>
<dbReference type="Pfam" id="PF04294">
    <property type="entry name" value="VanW"/>
    <property type="match status" value="1"/>
</dbReference>
<evidence type="ECO:0000256" key="2">
    <source>
        <dbReference type="SAM" id="SignalP"/>
    </source>
</evidence>
<keyword evidence="4" id="KW-1185">Reference proteome</keyword>
<protein>
    <submittedName>
        <fullName evidence="3">VanW family protein</fullName>
    </submittedName>
</protein>
<dbReference type="InterPro" id="IPR052913">
    <property type="entry name" value="Glycopeptide_resist_protein"/>
</dbReference>
<accession>A0ABR8WFK5</accession>
<feature type="region of interest" description="Disordered" evidence="1">
    <location>
        <begin position="380"/>
        <end position="471"/>
    </location>
</feature>